<keyword evidence="1" id="KW-0378">Hydrolase</keyword>
<name>A0ABS8PW84_9BACT</name>
<sequence length="310" mass="35308">MKHLLSALLLLATCWSCSKEHSPKRNGSEDTTQFKNYYKDLTVVNWNIEWFGSARFAGNLAAQESNAGRILRYLDADLYGICEVVDTARFGRMIRQYMGAEFSYSISPYPKIDQKLAFVYNKHIFRNVRARPFMSQSATAAVSFASGRFPFLLSADMVVNGKRYPVHFILLHAKADADIESYNRRREGSTELKDSLDVYFKGQHCMVFGDFNDQLNGSILSGYLSPYKNFLDDGGYYKALTLPLNTPGYQSTLSFANSVIDQQIVSGNMRYWYKEQSVRIRTDVKAVVPDYQQRSTSDHYPVTSVYAVSD</sequence>
<proteinExistence type="predicted"/>
<comment type="caution">
    <text evidence="1">The sequence shown here is derived from an EMBL/GenBank/DDBJ whole genome shotgun (WGS) entry which is preliminary data.</text>
</comment>
<reference evidence="1 2" key="1">
    <citation type="submission" date="2021-11" db="EMBL/GenBank/DDBJ databases">
        <title>Genomic of Niabella pedocola.</title>
        <authorList>
            <person name="Wu T."/>
        </authorList>
    </citation>
    <scope>NUCLEOTIDE SEQUENCE [LARGE SCALE GENOMIC DNA]</scope>
    <source>
        <strain evidence="1 2">JCM 31011</strain>
    </source>
</reference>
<keyword evidence="1" id="KW-0255">Endonuclease</keyword>
<dbReference type="InterPro" id="IPR036691">
    <property type="entry name" value="Endo/exonu/phosph_ase_sf"/>
</dbReference>
<dbReference type="Proteomes" id="UP001199816">
    <property type="component" value="Unassembled WGS sequence"/>
</dbReference>
<dbReference type="Gene3D" id="3.60.10.10">
    <property type="entry name" value="Endonuclease/exonuclease/phosphatase"/>
    <property type="match status" value="1"/>
</dbReference>
<dbReference type="EMBL" id="JAJNEC010000007">
    <property type="protein sequence ID" value="MCD2425334.1"/>
    <property type="molecule type" value="Genomic_DNA"/>
</dbReference>
<evidence type="ECO:0000313" key="2">
    <source>
        <dbReference type="Proteomes" id="UP001199816"/>
    </source>
</evidence>
<organism evidence="1 2">
    <name type="scientific">Niabella pedocola</name>
    <dbReference type="NCBI Taxonomy" id="1752077"/>
    <lineage>
        <taxon>Bacteria</taxon>
        <taxon>Pseudomonadati</taxon>
        <taxon>Bacteroidota</taxon>
        <taxon>Chitinophagia</taxon>
        <taxon>Chitinophagales</taxon>
        <taxon>Chitinophagaceae</taxon>
        <taxon>Niabella</taxon>
    </lineage>
</organism>
<dbReference type="RefSeq" id="WP_231007799.1">
    <property type="nucleotide sequence ID" value="NZ_JAJNEC010000007.1"/>
</dbReference>
<dbReference type="SUPFAM" id="SSF56219">
    <property type="entry name" value="DNase I-like"/>
    <property type="match status" value="1"/>
</dbReference>
<keyword evidence="1" id="KW-0540">Nuclease</keyword>
<accession>A0ABS8PW84</accession>
<evidence type="ECO:0000313" key="1">
    <source>
        <dbReference type="EMBL" id="MCD2425334.1"/>
    </source>
</evidence>
<keyword evidence="2" id="KW-1185">Reference proteome</keyword>
<gene>
    <name evidence="1" type="ORF">LQ567_21300</name>
</gene>
<dbReference type="GO" id="GO:0004519">
    <property type="term" value="F:endonuclease activity"/>
    <property type="evidence" value="ECO:0007669"/>
    <property type="project" value="UniProtKB-KW"/>
</dbReference>
<protein>
    <submittedName>
        <fullName evidence="1">Endonuclease/exonuclease/phosphatase</fullName>
    </submittedName>
</protein>